<evidence type="ECO:0000256" key="2">
    <source>
        <dbReference type="ARBA" id="ARBA00007090"/>
    </source>
</evidence>
<name>A0A0C2W812_9BACL</name>
<keyword evidence="5" id="KW-0121">Carboxypeptidase</keyword>
<sequence>MGRLERRKRKKIGKAMRYSLLSIVLAAGLWSILTVGLYFYAKTTGPPSVAVSQSTILYSAGDEPIGEHHSGEKRYWQPLDKIAPDAIDATIAIEDRKFFSHNGFDYKRIAGAVVADIQAMAKVQGASTISQQYARNLYLSHDKTWSRKFNEALYTVRLEWNYDKDTILEGYLNTIYYGHGAYGIEAASQFYFDKAAEELSLAESAMLAGVPKSPSGYSPVNYYDNAKERQELILDEMTSNGAISEEEAEEAKKQKITVTGVHSEETEDLAPYFQDAVWAELEGEIGLEPHYLKYGGLKIYTTLDPEKQKIAEEVMSEVVPEKSKIEVGFAALNPKNGYVEALIGGKDYDASPFNRMTQAVRQPGSTLKPILYTAALEHGFTPATTMRSEPTTFTYDDGNSEYSPLNFNHKFANDNITLAQAIAISDNIYAVKTHEFLGHNVLSETGKRFGLETNIDNRPAAALGTSEVVPLQMVNAYNVFANGGKRTEPVFVRRVETADGKVIYEHKDKPVKAVDSDVAFVMSHMLTGTFDPALNDYSTVTGITLLNEKTREYGAKSGTTKSDQWMIGFSPSLTAGIWTGYDEGTEITLSEDKAISKLVWIRFMERALEGSKEEYLVPPDGVVAVNMDPHSGLLSSDECEGKRTAYFLSKTEPVEACTNQSDEDGDAPGEPVMTPPEEPEEIEEADADTWFLDRWF</sequence>
<dbReference type="AlphaFoldDB" id="A0A0C2W812"/>
<dbReference type="SUPFAM" id="SSF56601">
    <property type="entry name" value="beta-lactamase/transpeptidase-like"/>
    <property type="match status" value="1"/>
</dbReference>
<dbReference type="InterPro" id="IPR001264">
    <property type="entry name" value="Glyco_trans_51"/>
</dbReference>
<evidence type="ECO:0000256" key="13">
    <source>
        <dbReference type="ARBA" id="ARBA00023268"/>
    </source>
</evidence>
<keyword evidence="22" id="KW-1185">Reference proteome</keyword>
<dbReference type="InterPro" id="IPR012338">
    <property type="entry name" value="Beta-lactam/transpept-like"/>
</dbReference>
<evidence type="ECO:0000256" key="1">
    <source>
        <dbReference type="ARBA" id="ARBA00004236"/>
    </source>
</evidence>
<dbReference type="Gene3D" id="1.10.3810.10">
    <property type="entry name" value="Biosynthetic peptidoglycan transglycosylase-like"/>
    <property type="match status" value="1"/>
</dbReference>
<dbReference type="FunFam" id="1.10.3810.10:FF:000001">
    <property type="entry name" value="Penicillin-binding protein 1A"/>
    <property type="match status" value="1"/>
</dbReference>
<dbReference type="InterPro" id="IPR023346">
    <property type="entry name" value="Lysozyme-like_dom_sf"/>
</dbReference>
<dbReference type="Pfam" id="PF00905">
    <property type="entry name" value="Transpeptidase"/>
    <property type="match status" value="1"/>
</dbReference>
<gene>
    <name evidence="21" type="ORF">KR50_00500</name>
</gene>
<dbReference type="PATRIC" id="fig|220754.4.peg.50"/>
<dbReference type="GO" id="GO:0009002">
    <property type="term" value="F:serine-type D-Ala-D-Ala carboxypeptidase activity"/>
    <property type="evidence" value="ECO:0007669"/>
    <property type="project" value="UniProtKB-EC"/>
</dbReference>
<dbReference type="GO" id="GO:0030288">
    <property type="term" value="C:outer membrane-bounded periplasmic space"/>
    <property type="evidence" value="ECO:0007669"/>
    <property type="project" value="TreeGrafter"/>
</dbReference>
<accession>A0A0C2W812</accession>
<keyword evidence="12 18" id="KW-0472">Membrane</keyword>
<feature type="region of interest" description="Disordered" evidence="17">
    <location>
        <begin position="653"/>
        <end position="688"/>
    </location>
</feature>
<feature type="domain" description="Penicillin-binding protein transpeptidase" evidence="19">
    <location>
        <begin position="329"/>
        <end position="571"/>
    </location>
</feature>
<comment type="similarity">
    <text evidence="3">In the N-terminal section; belongs to the glycosyltransferase 51 family.</text>
</comment>
<protein>
    <submittedName>
        <fullName evidence="21">Penicillin-binding protein, 1A family</fullName>
    </submittedName>
</protein>
<keyword evidence="9" id="KW-0378">Hydrolase</keyword>
<feature type="transmembrane region" description="Helical" evidence="18">
    <location>
        <begin position="20"/>
        <end position="41"/>
    </location>
</feature>
<evidence type="ECO:0000256" key="10">
    <source>
        <dbReference type="ARBA" id="ARBA00022960"/>
    </source>
</evidence>
<keyword evidence="13" id="KW-0511">Multifunctional enzyme</keyword>
<keyword evidence="7" id="KW-0328">Glycosyltransferase</keyword>
<evidence type="ECO:0000259" key="19">
    <source>
        <dbReference type="Pfam" id="PF00905"/>
    </source>
</evidence>
<dbReference type="NCBIfam" id="TIGR02074">
    <property type="entry name" value="PBP_1a_fam"/>
    <property type="match status" value="1"/>
</dbReference>
<evidence type="ECO:0000256" key="15">
    <source>
        <dbReference type="ARBA" id="ARBA00034000"/>
    </source>
</evidence>
<dbReference type="GO" id="GO:0006508">
    <property type="term" value="P:proteolysis"/>
    <property type="evidence" value="ECO:0007669"/>
    <property type="project" value="UniProtKB-KW"/>
</dbReference>
<dbReference type="RefSeq" id="WP_052476598.1">
    <property type="nucleotide sequence ID" value="NZ_JXRR01000001.1"/>
</dbReference>
<evidence type="ECO:0000256" key="5">
    <source>
        <dbReference type="ARBA" id="ARBA00022645"/>
    </source>
</evidence>
<evidence type="ECO:0000256" key="14">
    <source>
        <dbReference type="ARBA" id="ARBA00023316"/>
    </source>
</evidence>
<evidence type="ECO:0000256" key="12">
    <source>
        <dbReference type="ARBA" id="ARBA00023136"/>
    </source>
</evidence>
<dbReference type="PANTHER" id="PTHR32282:SF11">
    <property type="entry name" value="PENICILLIN-BINDING PROTEIN 1B"/>
    <property type="match status" value="1"/>
</dbReference>
<dbReference type="InterPro" id="IPR050396">
    <property type="entry name" value="Glycosyltr_51/Transpeptidase"/>
</dbReference>
<comment type="catalytic activity">
    <reaction evidence="15">
        <text>Preferential cleavage: (Ac)2-L-Lys-D-Ala-|-D-Ala. Also transpeptidation of peptidyl-alanyl moieties that are N-acyl substituents of D-alanine.</text>
        <dbReference type="EC" id="3.4.16.4"/>
    </reaction>
</comment>
<evidence type="ECO:0000256" key="9">
    <source>
        <dbReference type="ARBA" id="ARBA00022801"/>
    </source>
</evidence>
<evidence type="ECO:0000256" key="6">
    <source>
        <dbReference type="ARBA" id="ARBA00022670"/>
    </source>
</evidence>
<evidence type="ECO:0000256" key="11">
    <source>
        <dbReference type="ARBA" id="ARBA00022984"/>
    </source>
</evidence>
<keyword evidence="10" id="KW-0133">Cell shape</keyword>
<dbReference type="OrthoDB" id="9766909at2"/>
<comment type="subcellular location">
    <subcellularLocation>
        <location evidence="1">Cell membrane</location>
    </subcellularLocation>
</comment>
<evidence type="ECO:0000256" key="7">
    <source>
        <dbReference type="ARBA" id="ARBA00022676"/>
    </source>
</evidence>
<dbReference type="GO" id="GO:0008360">
    <property type="term" value="P:regulation of cell shape"/>
    <property type="evidence" value="ECO:0007669"/>
    <property type="project" value="UniProtKB-KW"/>
</dbReference>
<dbReference type="GO" id="GO:0008658">
    <property type="term" value="F:penicillin binding"/>
    <property type="evidence" value="ECO:0007669"/>
    <property type="project" value="InterPro"/>
</dbReference>
<feature type="domain" description="Glycosyl transferase family 51" evidence="20">
    <location>
        <begin position="64"/>
        <end position="237"/>
    </location>
</feature>
<dbReference type="PANTHER" id="PTHR32282">
    <property type="entry name" value="BINDING PROTEIN TRANSPEPTIDASE, PUTATIVE-RELATED"/>
    <property type="match status" value="1"/>
</dbReference>
<keyword evidence="18" id="KW-1133">Transmembrane helix</keyword>
<keyword evidence="8" id="KW-0808">Transferase</keyword>
<keyword evidence="14" id="KW-0961">Cell wall biogenesis/degradation</keyword>
<dbReference type="SUPFAM" id="SSF53955">
    <property type="entry name" value="Lysozyme-like"/>
    <property type="match status" value="1"/>
</dbReference>
<organism evidence="21 22">
    <name type="scientific">Jeotgalibacillus campisalis</name>
    <dbReference type="NCBI Taxonomy" id="220754"/>
    <lineage>
        <taxon>Bacteria</taxon>
        <taxon>Bacillati</taxon>
        <taxon>Bacillota</taxon>
        <taxon>Bacilli</taxon>
        <taxon>Bacillales</taxon>
        <taxon>Caryophanaceae</taxon>
        <taxon>Jeotgalibacillus</taxon>
    </lineage>
</organism>
<evidence type="ECO:0000256" key="16">
    <source>
        <dbReference type="ARBA" id="ARBA00049902"/>
    </source>
</evidence>
<proteinExistence type="inferred from homology"/>
<evidence type="ECO:0000313" key="22">
    <source>
        <dbReference type="Proteomes" id="UP000031972"/>
    </source>
</evidence>
<keyword evidence="6" id="KW-0645">Protease</keyword>
<dbReference type="Gene3D" id="3.40.710.10">
    <property type="entry name" value="DD-peptidase/beta-lactamase superfamily"/>
    <property type="match status" value="1"/>
</dbReference>
<feature type="compositionally biased region" description="Acidic residues" evidence="17">
    <location>
        <begin position="677"/>
        <end position="687"/>
    </location>
</feature>
<dbReference type="GO" id="GO:0005886">
    <property type="term" value="C:plasma membrane"/>
    <property type="evidence" value="ECO:0007669"/>
    <property type="project" value="UniProtKB-SubCell"/>
</dbReference>
<comment type="similarity">
    <text evidence="2">In the C-terminal section; belongs to the transpeptidase family.</text>
</comment>
<comment type="caution">
    <text evidence="21">The sequence shown here is derived from an EMBL/GenBank/DDBJ whole genome shotgun (WGS) entry which is preliminary data.</text>
</comment>
<dbReference type="Proteomes" id="UP000031972">
    <property type="component" value="Unassembled WGS sequence"/>
</dbReference>
<evidence type="ECO:0000256" key="4">
    <source>
        <dbReference type="ARBA" id="ARBA00022475"/>
    </source>
</evidence>
<evidence type="ECO:0000256" key="8">
    <source>
        <dbReference type="ARBA" id="ARBA00022679"/>
    </source>
</evidence>
<evidence type="ECO:0000313" key="21">
    <source>
        <dbReference type="EMBL" id="KIL52721.1"/>
    </source>
</evidence>
<dbReference type="EMBL" id="JXRR01000001">
    <property type="protein sequence ID" value="KIL52721.1"/>
    <property type="molecule type" value="Genomic_DNA"/>
</dbReference>
<keyword evidence="11" id="KW-0573">Peptidoglycan synthesis</keyword>
<reference evidence="21 22" key="1">
    <citation type="submission" date="2015-01" db="EMBL/GenBank/DDBJ databases">
        <title>Jeotgalibacillus campisalis genome sequencing.</title>
        <authorList>
            <person name="Goh K.M."/>
            <person name="Chan K.-G."/>
            <person name="Yaakop A.S."/>
            <person name="Ee R."/>
            <person name="Gan H.M."/>
            <person name="Chan C.S."/>
        </authorList>
    </citation>
    <scope>NUCLEOTIDE SEQUENCE [LARGE SCALE GENOMIC DNA]</scope>
    <source>
        <strain evidence="21 22">SF-57</strain>
    </source>
</reference>
<dbReference type="GO" id="GO:0009252">
    <property type="term" value="P:peptidoglycan biosynthetic process"/>
    <property type="evidence" value="ECO:0007669"/>
    <property type="project" value="UniProtKB-KW"/>
</dbReference>
<dbReference type="InterPro" id="IPR001460">
    <property type="entry name" value="PCN-bd_Tpept"/>
</dbReference>
<keyword evidence="4" id="KW-1003">Cell membrane</keyword>
<dbReference type="InterPro" id="IPR036950">
    <property type="entry name" value="PBP_transglycosylase"/>
</dbReference>
<dbReference type="GO" id="GO:0008955">
    <property type="term" value="F:peptidoglycan glycosyltransferase activity"/>
    <property type="evidence" value="ECO:0007669"/>
    <property type="project" value="UniProtKB-EC"/>
</dbReference>
<evidence type="ECO:0000259" key="20">
    <source>
        <dbReference type="Pfam" id="PF00912"/>
    </source>
</evidence>
<evidence type="ECO:0000256" key="3">
    <source>
        <dbReference type="ARBA" id="ARBA00007739"/>
    </source>
</evidence>
<evidence type="ECO:0000256" key="17">
    <source>
        <dbReference type="SAM" id="MobiDB-lite"/>
    </source>
</evidence>
<comment type="catalytic activity">
    <reaction evidence="16">
        <text>[GlcNAc-(1-&gt;4)-Mur2Ac(oyl-L-Ala-gamma-D-Glu-L-Lys-D-Ala-D-Ala)](n)-di-trans,octa-cis-undecaprenyl diphosphate + beta-D-GlcNAc-(1-&gt;4)-Mur2Ac(oyl-L-Ala-gamma-D-Glu-L-Lys-D-Ala-D-Ala)-di-trans,octa-cis-undecaprenyl diphosphate = [GlcNAc-(1-&gt;4)-Mur2Ac(oyl-L-Ala-gamma-D-Glu-L-Lys-D-Ala-D-Ala)](n+1)-di-trans,octa-cis-undecaprenyl diphosphate + di-trans,octa-cis-undecaprenyl diphosphate + H(+)</text>
        <dbReference type="Rhea" id="RHEA:23708"/>
        <dbReference type="Rhea" id="RHEA-COMP:9602"/>
        <dbReference type="Rhea" id="RHEA-COMP:9603"/>
        <dbReference type="ChEBI" id="CHEBI:15378"/>
        <dbReference type="ChEBI" id="CHEBI:58405"/>
        <dbReference type="ChEBI" id="CHEBI:60033"/>
        <dbReference type="ChEBI" id="CHEBI:78435"/>
        <dbReference type="EC" id="2.4.99.28"/>
    </reaction>
</comment>
<keyword evidence="18" id="KW-0812">Transmembrane</keyword>
<dbReference type="Pfam" id="PF00912">
    <property type="entry name" value="Transgly"/>
    <property type="match status" value="1"/>
</dbReference>
<evidence type="ECO:0000256" key="18">
    <source>
        <dbReference type="SAM" id="Phobius"/>
    </source>
</evidence>
<dbReference type="GO" id="GO:0071555">
    <property type="term" value="P:cell wall organization"/>
    <property type="evidence" value="ECO:0007669"/>
    <property type="project" value="UniProtKB-KW"/>
</dbReference>